<name>A0A388TH15_9BACT</name>
<sequence>MLREQQKITETLFTNATRIKHGDVSVTLKIHEGHIAGVTHKVYEVVKEKL</sequence>
<dbReference type="EMBL" id="BGZO01000016">
    <property type="protein sequence ID" value="GBR76116.1"/>
    <property type="molecule type" value="Genomic_DNA"/>
</dbReference>
<protein>
    <submittedName>
        <fullName evidence="1">Uncharacterized protein</fullName>
    </submittedName>
</protein>
<reference evidence="1 2" key="1">
    <citation type="journal article" date="2019" name="ISME J.">
        <title>Genome analyses of uncultured TG2/ZB3 bacteria in 'Margulisbacteria' specifically attached to ectosymbiotic spirochetes of protists in the termite gut.</title>
        <authorList>
            <person name="Utami Y.D."/>
            <person name="Kuwahara H."/>
            <person name="Igai K."/>
            <person name="Murakami T."/>
            <person name="Sugaya K."/>
            <person name="Morikawa T."/>
            <person name="Nagura Y."/>
            <person name="Yuki M."/>
            <person name="Deevong P."/>
            <person name="Inoue T."/>
            <person name="Kihara K."/>
            <person name="Lo N."/>
            <person name="Yamada A."/>
            <person name="Ohkuma M."/>
            <person name="Hongoh Y."/>
        </authorList>
    </citation>
    <scope>NUCLEOTIDE SEQUENCE [LARGE SCALE GENOMIC DNA]</scope>
    <source>
        <strain evidence="1">NkOx7-02</strain>
    </source>
</reference>
<evidence type="ECO:0000313" key="2">
    <source>
        <dbReference type="Proteomes" id="UP000275925"/>
    </source>
</evidence>
<evidence type="ECO:0000313" key="1">
    <source>
        <dbReference type="EMBL" id="GBR76116.1"/>
    </source>
</evidence>
<proteinExistence type="predicted"/>
<organism evidence="1 2">
    <name type="scientific">Candidatus Termititenax persephonae</name>
    <dbReference type="NCBI Taxonomy" id="2218525"/>
    <lineage>
        <taxon>Bacteria</taxon>
        <taxon>Bacillati</taxon>
        <taxon>Candidatus Margulisiibacteriota</taxon>
        <taxon>Candidatus Termititenacia</taxon>
        <taxon>Candidatus Termititenacales</taxon>
        <taxon>Candidatus Termititenacaceae</taxon>
        <taxon>Candidatus Termititenax</taxon>
    </lineage>
</organism>
<dbReference type="AlphaFoldDB" id="A0A388TH15"/>
<dbReference type="Proteomes" id="UP000275925">
    <property type="component" value="Unassembled WGS sequence"/>
</dbReference>
<gene>
    <name evidence="1" type="ORF">NO2_0723</name>
</gene>
<accession>A0A388TH15</accession>
<comment type="caution">
    <text evidence="1">The sequence shown here is derived from an EMBL/GenBank/DDBJ whole genome shotgun (WGS) entry which is preliminary data.</text>
</comment>
<keyword evidence="2" id="KW-1185">Reference proteome</keyword>